<keyword evidence="1" id="KW-1185">Reference proteome</keyword>
<dbReference type="Gene3D" id="1.25.40.10">
    <property type="entry name" value="Tetratricopeptide repeat domain"/>
    <property type="match status" value="1"/>
</dbReference>
<protein>
    <submittedName>
        <fullName evidence="2">Uncharacterized protein</fullName>
    </submittedName>
</protein>
<proteinExistence type="predicted"/>
<dbReference type="WBParaSite" id="PSU_v2.g4151.t1">
    <property type="protein sequence ID" value="PSU_v2.g4151.t1"/>
    <property type="gene ID" value="PSU_v2.g4151"/>
</dbReference>
<dbReference type="Proteomes" id="UP000887577">
    <property type="component" value="Unplaced"/>
</dbReference>
<accession>A0A914YVZ5</accession>
<organism evidence="1 2">
    <name type="scientific">Panagrolaimus superbus</name>
    <dbReference type="NCBI Taxonomy" id="310955"/>
    <lineage>
        <taxon>Eukaryota</taxon>
        <taxon>Metazoa</taxon>
        <taxon>Ecdysozoa</taxon>
        <taxon>Nematoda</taxon>
        <taxon>Chromadorea</taxon>
        <taxon>Rhabditida</taxon>
        <taxon>Tylenchina</taxon>
        <taxon>Panagrolaimomorpha</taxon>
        <taxon>Panagrolaimoidea</taxon>
        <taxon>Panagrolaimidae</taxon>
        <taxon>Panagrolaimus</taxon>
    </lineage>
</organism>
<name>A0A914YVZ5_9BILA</name>
<reference evidence="2" key="1">
    <citation type="submission" date="2022-11" db="UniProtKB">
        <authorList>
            <consortium name="WormBaseParasite"/>
        </authorList>
    </citation>
    <scope>IDENTIFICATION</scope>
</reference>
<sequence>MPRNGTPNRNRDKSHQEIEPTKLDIDQLTAIVETQLKIGDTKSALFWAEKRMAVQSFKNSGKPTLYEIAQYLKILRSAGEWKTLCTYIINRDLHFRHLVFSYFYVSAMHVLTKFEEIVTLPLGHLRTWEGVPVIIPDTVAIVFAERNCKITEEDLTNLDKMLKDEQLEARMLYLLADTYLALQNRTAAAACIKYSIRMNPLSSEAVTFALKSQLLPIRKIRETLDLCKNFKAEDKSLMDVIYLLLDYHSKEVMFTMFFSKAMEPEVLLSKYQGENHSGIAVGFC</sequence>
<dbReference type="AlphaFoldDB" id="A0A914YVZ5"/>
<evidence type="ECO:0000313" key="2">
    <source>
        <dbReference type="WBParaSite" id="PSU_v2.g4151.t1"/>
    </source>
</evidence>
<dbReference type="InterPro" id="IPR011990">
    <property type="entry name" value="TPR-like_helical_dom_sf"/>
</dbReference>
<evidence type="ECO:0000313" key="1">
    <source>
        <dbReference type="Proteomes" id="UP000887577"/>
    </source>
</evidence>